<reference evidence="3" key="2">
    <citation type="journal article" date="2021" name="Genome Biol. Evol.">
        <title>Developing a high-quality reference genome for a parasitic bivalve with doubly uniparental inheritance (Bivalvia: Unionida).</title>
        <authorList>
            <person name="Smith C.H."/>
        </authorList>
    </citation>
    <scope>NUCLEOTIDE SEQUENCE</scope>
    <source>
        <strain evidence="3">CHS0354</strain>
        <tissue evidence="3">Mantle</tissue>
    </source>
</reference>
<evidence type="ECO:0000313" key="3">
    <source>
        <dbReference type="EMBL" id="KAK3584705.1"/>
    </source>
</evidence>
<feature type="domain" description="UspA" evidence="2">
    <location>
        <begin position="13"/>
        <end position="155"/>
    </location>
</feature>
<dbReference type="SUPFAM" id="SSF52402">
    <property type="entry name" value="Adenine nucleotide alpha hydrolases-like"/>
    <property type="match status" value="1"/>
</dbReference>
<gene>
    <name evidence="3" type="ORF">CHS0354_036482</name>
</gene>
<dbReference type="CDD" id="cd23659">
    <property type="entry name" value="USP_At3g01520-like"/>
    <property type="match status" value="1"/>
</dbReference>
<reference evidence="3" key="3">
    <citation type="submission" date="2023-05" db="EMBL/GenBank/DDBJ databases">
        <authorList>
            <person name="Smith C.H."/>
        </authorList>
    </citation>
    <scope>NUCLEOTIDE SEQUENCE</scope>
    <source>
        <strain evidence="3">CHS0354</strain>
        <tissue evidence="3">Mantle</tissue>
    </source>
</reference>
<dbReference type="Pfam" id="PF00582">
    <property type="entry name" value="Usp"/>
    <property type="match status" value="1"/>
</dbReference>
<dbReference type="Gene3D" id="3.40.50.620">
    <property type="entry name" value="HUPs"/>
    <property type="match status" value="1"/>
</dbReference>
<dbReference type="PRINTS" id="PR01438">
    <property type="entry name" value="UNVRSLSTRESS"/>
</dbReference>
<feature type="compositionally biased region" description="Basic residues" evidence="1">
    <location>
        <begin position="169"/>
        <end position="178"/>
    </location>
</feature>
<name>A0AAE0S3S8_9BIVA</name>
<dbReference type="PANTHER" id="PTHR46989">
    <property type="entry name" value="USP DOMAIN-CONTAINING PROTEIN"/>
    <property type="match status" value="1"/>
</dbReference>
<evidence type="ECO:0000313" key="4">
    <source>
        <dbReference type="Proteomes" id="UP001195483"/>
    </source>
</evidence>
<feature type="region of interest" description="Disordered" evidence="1">
    <location>
        <begin position="169"/>
        <end position="196"/>
    </location>
</feature>
<protein>
    <recommendedName>
        <fullName evidence="2">UspA domain-containing protein</fullName>
    </recommendedName>
</protein>
<dbReference type="EMBL" id="JAEAOA010002134">
    <property type="protein sequence ID" value="KAK3584705.1"/>
    <property type="molecule type" value="Genomic_DNA"/>
</dbReference>
<dbReference type="AlphaFoldDB" id="A0AAE0S3S8"/>
<dbReference type="InterPro" id="IPR006015">
    <property type="entry name" value="Universal_stress_UspA"/>
</dbReference>
<sequence>MSVTGEARKPNVVVIGIDESEHADYAFQWYMSNVHKEGSKVLLVHAVQYKTVTHPAVTVMSWSPAMMSQAIEKEEKKMSTLVNKWKQKIEELKLDGEIIREEGDPGQAIVKVAQEKRADLIVVGCRGAGTVRRTLMGSVSTFVLHHSHVPVFVCRHKDSHPHHHHHFSIFHHEHHKSSKHDEKEMEVEKKSGSHNE</sequence>
<organism evidence="3 4">
    <name type="scientific">Potamilus streckersoni</name>
    <dbReference type="NCBI Taxonomy" id="2493646"/>
    <lineage>
        <taxon>Eukaryota</taxon>
        <taxon>Metazoa</taxon>
        <taxon>Spiralia</taxon>
        <taxon>Lophotrochozoa</taxon>
        <taxon>Mollusca</taxon>
        <taxon>Bivalvia</taxon>
        <taxon>Autobranchia</taxon>
        <taxon>Heteroconchia</taxon>
        <taxon>Palaeoheterodonta</taxon>
        <taxon>Unionida</taxon>
        <taxon>Unionoidea</taxon>
        <taxon>Unionidae</taxon>
        <taxon>Ambleminae</taxon>
        <taxon>Lampsilini</taxon>
        <taxon>Potamilus</taxon>
    </lineage>
</organism>
<proteinExistence type="predicted"/>
<dbReference type="InterPro" id="IPR014729">
    <property type="entry name" value="Rossmann-like_a/b/a_fold"/>
</dbReference>
<accession>A0AAE0S3S8</accession>
<dbReference type="Proteomes" id="UP001195483">
    <property type="component" value="Unassembled WGS sequence"/>
</dbReference>
<evidence type="ECO:0000256" key="1">
    <source>
        <dbReference type="SAM" id="MobiDB-lite"/>
    </source>
</evidence>
<dbReference type="PANTHER" id="PTHR46989:SF3">
    <property type="entry name" value="USPA DOMAIN-CONTAINING PROTEIN"/>
    <property type="match status" value="1"/>
</dbReference>
<evidence type="ECO:0000259" key="2">
    <source>
        <dbReference type="Pfam" id="PF00582"/>
    </source>
</evidence>
<dbReference type="InterPro" id="IPR006016">
    <property type="entry name" value="UspA"/>
</dbReference>
<feature type="compositionally biased region" description="Basic and acidic residues" evidence="1">
    <location>
        <begin position="179"/>
        <end position="196"/>
    </location>
</feature>
<comment type="caution">
    <text evidence="3">The sequence shown here is derived from an EMBL/GenBank/DDBJ whole genome shotgun (WGS) entry which is preliminary data.</text>
</comment>
<reference evidence="3" key="1">
    <citation type="journal article" date="2021" name="Genome Biol. Evol.">
        <title>A High-Quality Reference Genome for a Parasitic Bivalve with Doubly Uniparental Inheritance (Bivalvia: Unionida).</title>
        <authorList>
            <person name="Smith C.H."/>
        </authorList>
    </citation>
    <scope>NUCLEOTIDE SEQUENCE</scope>
    <source>
        <strain evidence="3">CHS0354</strain>
    </source>
</reference>
<keyword evidence="4" id="KW-1185">Reference proteome</keyword>